<reference evidence="1" key="1">
    <citation type="submission" date="2020-03" db="EMBL/GenBank/DDBJ databases">
        <authorList>
            <person name="Weist P."/>
        </authorList>
    </citation>
    <scope>NUCLEOTIDE SEQUENCE</scope>
</reference>
<accession>A0A9N7YDA3</accession>
<evidence type="ECO:0000313" key="2">
    <source>
        <dbReference type="Proteomes" id="UP001153269"/>
    </source>
</evidence>
<protein>
    <submittedName>
        <fullName evidence="1">Uncharacterized protein</fullName>
    </submittedName>
</protein>
<gene>
    <name evidence="1" type="ORF">PLEPLA_LOCUS15183</name>
</gene>
<dbReference type="EMBL" id="CADEAL010000955">
    <property type="protein sequence ID" value="CAB1427245.1"/>
    <property type="molecule type" value="Genomic_DNA"/>
</dbReference>
<dbReference type="AlphaFoldDB" id="A0A9N7YDA3"/>
<evidence type="ECO:0000313" key="1">
    <source>
        <dbReference type="EMBL" id="CAB1427245.1"/>
    </source>
</evidence>
<name>A0A9N7YDA3_PLEPL</name>
<proteinExistence type="predicted"/>
<dbReference type="Proteomes" id="UP001153269">
    <property type="component" value="Unassembled WGS sequence"/>
</dbReference>
<comment type="caution">
    <text evidence="1">The sequence shown here is derived from an EMBL/GenBank/DDBJ whole genome shotgun (WGS) entry which is preliminary data.</text>
</comment>
<organism evidence="1 2">
    <name type="scientific">Pleuronectes platessa</name>
    <name type="common">European plaice</name>
    <dbReference type="NCBI Taxonomy" id="8262"/>
    <lineage>
        <taxon>Eukaryota</taxon>
        <taxon>Metazoa</taxon>
        <taxon>Chordata</taxon>
        <taxon>Craniata</taxon>
        <taxon>Vertebrata</taxon>
        <taxon>Euteleostomi</taxon>
        <taxon>Actinopterygii</taxon>
        <taxon>Neopterygii</taxon>
        <taxon>Teleostei</taxon>
        <taxon>Neoteleostei</taxon>
        <taxon>Acanthomorphata</taxon>
        <taxon>Carangaria</taxon>
        <taxon>Pleuronectiformes</taxon>
        <taxon>Pleuronectoidei</taxon>
        <taxon>Pleuronectidae</taxon>
        <taxon>Pleuronectes</taxon>
    </lineage>
</organism>
<sequence length="132" mass="14084">MNDRLLLYLLLPGDGAAHGQSAADVCGIQSSVGPGVCVFESRRYLQDAVMVLMFTFISTQSDEADESVVPPPSFSLGVPQFVARLVWKQSNVSSALSSQHKLRHFPPGHSLTNWLPAESGGALAWCCPPASA</sequence>
<keyword evidence="2" id="KW-1185">Reference proteome</keyword>